<dbReference type="Pfam" id="PF00589">
    <property type="entry name" value="Phage_integrase"/>
    <property type="match status" value="1"/>
</dbReference>
<evidence type="ECO:0000256" key="2">
    <source>
        <dbReference type="ARBA" id="ARBA00023125"/>
    </source>
</evidence>
<evidence type="ECO:0000259" key="6">
    <source>
        <dbReference type="PROSITE" id="PS51900"/>
    </source>
</evidence>
<dbReference type="AlphaFoldDB" id="A0A9E7A0R1"/>
<dbReference type="RefSeq" id="WP_244451417.1">
    <property type="nucleotide sequence ID" value="NZ_CP083242.1"/>
</dbReference>
<dbReference type="InterPro" id="IPR011010">
    <property type="entry name" value="DNA_brk_join_enz"/>
</dbReference>
<dbReference type="GO" id="GO:0006310">
    <property type="term" value="P:DNA recombination"/>
    <property type="evidence" value="ECO:0007669"/>
    <property type="project" value="UniProtKB-KW"/>
</dbReference>
<gene>
    <name evidence="7" type="ORF">K9D25_23600</name>
</gene>
<keyword evidence="3" id="KW-0233">DNA recombination</keyword>
<organism evidence="7 8">
    <name type="scientific">Ancylobacter polymorphus</name>
    <dbReference type="NCBI Taxonomy" id="223390"/>
    <lineage>
        <taxon>Bacteria</taxon>
        <taxon>Pseudomonadati</taxon>
        <taxon>Pseudomonadota</taxon>
        <taxon>Alphaproteobacteria</taxon>
        <taxon>Hyphomicrobiales</taxon>
        <taxon>Xanthobacteraceae</taxon>
        <taxon>Ancylobacter</taxon>
    </lineage>
</organism>
<geneLocation type="plasmid" evidence="7 8">
    <name>pC</name>
</geneLocation>
<protein>
    <submittedName>
        <fullName evidence="7">Site-specific integrase</fullName>
    </submittedName>
</protein>
<dbReference type="InterPro" id="IPR044068">
    <property type="entry name" value="CB"/>
</dbReference>
<dbReference type="InterPro" id="IPR013762">
    <property type="entry name" value="Integrase-like_cat_sf"/>
</dbReference>
<dbReference type="PROSITE" id="PS51898">
    <property type="entry name" value="TYR_RECOMBINASE"/>
    <property type="match status" value="1"/>
</dbReference>
<feature type="domain" description="Core-binding (CB)" evidence="6">
    <location>
        <begin position="112"/>
        <end position="195"/>
    </location>
</feature>
<dbReference type="PANTHER" id="PTHR30349">
    <property type="entry name" value="PHAGE INTEGRASE-RELATED"/>
    <property type="match status" value="1"/>
</dbReference>
<keyword evidence="7" id="KW-0614">Plasmid</keyword>
<dbReference type="Gene3D" id="1.10.443.10">
    <property type="entry name" value="Intergrase catalytic core"/>
    <property type="match status" value="1"/>
</dbReference>
<dbReference type="EMBL" id="CP083242">
    <property type="protein sequence ID" value="UOK73827.1"/>
    <property type="molecule type" value="Genomic_DNA"/>
</dbReference>
<reference evidence="7" key="1">
    <citation type="submission" date="2021-09" db="EMBL/GenBank/DDBJ databases">
        <title>Network and meta-omics reveal the key degrader and cooperation patterns in an efficient 1,4-dioxane-degrading microbial community.</title>
        <authorList>
            <person name="Dai C."/>
        </authorList>
    </citation>
    <scope>NUCLEOTIDE SEQUENCE</scope>
    <source>
        <strain evidence="7">ZM13</strain>
        <plasmid evidence="7">pC</plasmid>
    </source>
</reference>
<name>A0A9E7A0R1_9HYPH</name>
<dbReference type="Proteomes" id="UP000831684">
    <property type="component" value="Plasmid pC"/>
</dbReference>
<dbReference type="Gene3D" id="1.10.150.130">
    <property type="match status" value="1"/>
</dbReference>
<accession>A0A9E7A0R1</accession>
<dbReference type="GO" id="GO:0003677">
    <property type="term" value="F:DNA binding"/>
    <property type="evidence" value="ECO:0007669"/>
    <property type="project" value="UniProtKB-UniRule"/>
</dbReference>
<evidence type="ECO:0000256" key="1">
    <source>
        <dbReference type="ARBA" id="ARBA00022908"/>
    </source>
</evidence>
<evidence type="ECO:0000256" key="3">
    <source>
        <dbReference type="ARBA" id="ARBA00023172"/>
    </source>
</evidence>
<evidence type="ECO:0000313" key="8">
    <source>
        <dbReference type="Proteomes" id="UP000831684"/>
    </source>
</evidence>
<sequence>MRTYSLVSPKLWRPFDSWPHRPCIDVLIASMQEHHYSPKCIYLTVRIAGYFVEWLGAQQGQAGELDYTAVDRYVAHRAGAGELRNGERKALKRLRGILLDAGIIAAPLPSEDPRERLLEQFRADLQRRGYREKSIASYLWFCRPFLQEVWDAEVGLTRITRASVLAYVEHRASDRSTTTATIMCSRLRIFLRFLHADDHVDEDLADCIPSARHVRLAALPSFMSPDQLTCVLAHCSRASVAGRRDYAILLLLARLGLRANEVAMLTLDDIDWRSGVLRIEGKGGRKDSMPLPHEVGAAIADYIQHGRPASAARAVFHRVDAPCVPFASATPVILVARRALKRAGVTGLGRRHSHIFRHTLATSMIRSGASLTEIGEVLRHQEPDTTRIYAKVDVDSLRRLSLPWPGGAR</sequence>
<dbReference type="KEGG" id="apol:K9D25_23600"/>
<dbReference type="PROSITE" id="PS51900">
    <property type="entry name" value="CB"/>
    <property type="match status" value="1"/>
</dbReference>
<evidence type="ECO:0000313" key="7">
    <source>
        <dbReference type="EMBL" id="UOK73827.1"/>
    </source>
</evidence>
<dbReference type="SUPFAM" id="SSF56349">
    <property type="entry name" value="DNA breaking-rejoining enzymes"/>
    <property type="match status" value="1"/>
</dbReference>
<dbReference type="InterPro" id="IPR002104">
    <property type="entry name" value="Integrase_catalytic"/>
</dbReference>
<proteinExistence type="predicted"/>
<evidence type="ECO:0000256" key="4">
    <source>
        <dbReference type="PROSITE-ProRule" id="PRU01248"/>
    </source>
</evidence>
<dbReference type="GO" id="GO:0015074">
    <property type="term" value="P:DNA integration"/>
    <property type="evidence" value="ECO:0007669"/>
    <property type="project" value="UniProtKB-KW"/>
</dbReference>
<dbReference type="PANTHER" id="PTHR30349:SF90">
    <property type="entry name" value="TYROSINE RECOMBINASE XERD"/>
    <property type="match status" value="1"/>
</dbReference>
<dbReference type="InterPro" id="IPR050090">
    <property type="entry name" value="Tyrosine_recombinase_XerCD"/>
</dbReference>
<evidence type="ECO:0000259" key="5">
    <source>
        <dbReference type="PROSITE" id="PS51898"/>
    </source>
</evidence>
<dbReference type="InterPro" id="IPR010998">
    <property type="entry name" value="Integrase_recombinase_N"/>
</dbReference>
<feature type="domain" description="Tyr recombinase" evidence="5">
    <location>
        <begin position="218"/>
        <end position="402"/>
    </location>
</feature>
<keyword evidence="1" id="KW-0229">DNA integration</keyword>
<keyword evidence="2 4" id="KW-0238">DNA-binding</keyword>